<dbReference type="EMBL" id="CM008046">
    <property type="protein sequence ID" value="PVH66748.1"/>
    <property type="molecule type" value="Genomic_DNA"/>
</dbReference>
<feature type="compositionally biased region" description="Low complexity" evidence="1">
    <location>
        <begin position="38"/>
        <end position="71"/>
    </location>
</feature>
<dbReference type="AlphaFoldDB" id="A0A2T8KX39"/>
<sequence length="91" mass="9558">MSSRVVLDPPVSPCSMPIRRRPLHHSPPPPPPSRDRSTSSSFPICLRPRAPSVPSSNPANPAQAAAAAAVPPLIRTRAGVDLPTCRSPSLP</sequence>
<evidence type="ECO:0000313" key="2">
    <source>
        <dbReference type="EMBL" id="PVH66748.1"/>
    </source>
</evidence>
<dbReference type="Proteomes" id="UP000243499">
    <property type="component" value="Chromosome 1"/>
</dbReference>
<gene>
    <name evidence="2" type="ORF">PAHAL_1G335700</name>
</gene>
<evidence type="ECO:0000256" key="1">
    <source>
        <dbReference type="SAM" id="MobiDB-lite"/>
    </source>
</evidence>
<accession>A0A2T8KX39</accession>
<feature type="region of interest" description="Disordered" evidence="1">
    <location>
        <begin position="1"/>
        <end position="71"/>
    </location>
</feature>
<name>A0A2T8KX39_9POAL</name>
<protein>
    <submittedName>
        <fullName evidence="2">Uncharacterized protein</fullName>
    </submittedName>
</protein>
<organism evidence="2">
    <name type="scientific">Panicum hallii</name>
    <dbReference type="NCBI Taxonomy" id="206008"/>
    <lineage>
        <taxon>Eukaryota</taxon>
        <taxon>Viridiplantae</taxon>
        <taxon>Streptophyta</taxon>
        <taxon>Embryophyta</taxon>
        <taxon>Tracheophyta</taxon>
        <taxon>Spermatophyta</taxon>
        <taxon>Magnoliopsida</taxon>
        <taxon>Liliopsida</taxon>
        <taxon>Poales</taxon>
        <taxon>Poaceae</taxon>
        <taxon>PACMAD clade</taxon>
        <taxon>Panicoideae</taxon>
        <taxon>Panicodae</taxon>
        <taxon>Paniceae</taxon>
        <taxon>Panicinae</taxon>
        <taxon>Panicum</taxon>
        <taxon>Panicum sect. Panicum</taxon>
    </lineage>
</organism>
<proteinExistence type="predicted"/>
<dbReference type="Gramene" id="PVH66748">
    <property type="protein sequence ID" value="PVH66748"/>
    <property type="gene ID" value="PAHAL_1G335700"/>
</dbReference>
<reference evidence="2" key="1">
    <citation type="submission" date="2018-04" db="EMBL/GenBank/DDBJ databases">
        <title>WGS assembly of Panicum hallii.</title>
        <authorList>
            <person name="Lovell J."/>
            <person name="Jenkins J."/>
            <person name="Lowry D."/>
            <person name="Mamidi S."/>
            <person name="Sreedasyam A."/>
            <person name="Weng X."/>
            <person name="Barry K."/>
            <person name="Bonette J."/>
            <person name="Campitelli B."/>
            <person name="Daum C."/>
            <person name="Gordon S."/>
            <person name="Gould B."/>
            <person name="Lipzen A."/>
            <person name="Macqueen A."/>
            <person name="Palacio-Mejia J."/>
            <person name="Plott C."/>
            <person name="Shakirov E."/>
            <person name="Shu S."/>
            <person name="Yoshinaga Y."/>
            <person name="Zane M."/>
            <person name="Rokhsar D."/>
            <person name="Grimwood J."/>
            <person name="Schmutz J."/>
            <person name="Juenger T."/>
        </authorList>
    </citation>
    <scope>NUCLEOTIDE SEQUENCE [LARGE SCALE GENOMIC DNA]</scope>
    <source>
        <strain evidence="2">FIL2</strain>
    </source>
</reference>